<gene>
    <name evidence="2" type="ORF">M9458_022570</name>
</gene>
<feature type="compositionally biased region" description="Basic and acidic residues" evidence="1">
    <location>
        <begin position="196"/>
        <end position="208"/>
    </location>
</feature>
<evidence type="ECO:0000313" key="3">
    <source>
        <dbReference type="Proteomes" id="UP001529510"/>
    </source>
</evidence>
<comment type="caution">
    <text evidence="2">The sequence shown here is derived from an EMBL/GenBank/DDBJ whole genome shotgun (WGS) entry which is preliminary data.</text>
</comment>
<keyword evidence="3" id="KW-1185">Reference proteome</keyword>
<feature type="compositionally biased region" description="Polar residues" evidence="1">
    <location>
        <begin position="165"/>
        <end position="194"/>
    </location>
</feature>
<feature type="non-terminal residue" evidence="2">
    <location>
        <position position="232"/>
    </location>
</feature>
<evidence type="ECO:0000256" key="1">
    <source>
        <dbReference type="SAM" id="MobiDB-lite"/>
    </source>
</evidence>
<sequence>STELPKRLSLDSSSSLESLASAQSVSHQLPMGYPNPPFSPPCPDSLASDAISVYSLSSIASSMSFLSRPEGASDFISQRSRQQELERHRGGAGLFASHRHTAVPRSRSSPHGAVGGHDDEEYEGYSIISSEPLGSQCDTLPRPANHRNPRGAARGGTGRGYAVVSTPTSPIKATLVPSPNSPFQKVGKVSSSDTGESDHTVKSQEERTPGAPLDPQELAQKILEETQSHMRA</sequence>
<dbReference type="EMBL" id="JAMKFB020000010">
    <property type="protein sequence ID" value="KAL0183195.1"/>
    <property type="molecule type" value="Genomic_DNA"/>
</dbReference>
<feature type="region of interest" description="Disordered" evidence="1">
    <location>
        <begin position="95"/>
        <end position="216"/>
    </location>
</feature>
<dbReference type="Proteomes" id="UP001529510">
    <property type="component" value="Unassembled WGS sequence"/>
</dbReference>
<reference evidence="2 3" key="1">
    <citation type="submission" date="2024-05" db="EMBL/GenBank/DDBJ databases">
        <title>Genome sequencing and assembly of Indian major carp, Cirrhinus mrigala (Hamilton, 1822).</title>
        <authorList>
            <person name="Mohindra V."/>
            <person name="Chowdhury L.M."/>
            <person name="Lal K."/>
            <person name="Jena J.K."/>
        </authorList>
    </citation>
    <scope>NUCLEOTIDE SEQUENCE [LARGE SCALE GENOMIC DNA]</scope>
    <source>
        <strain evidence="2">CM1030</strain>
        <tissue evidence="2">Blood</tissue>
    </source>
</reference>
<evidence type="ECO:0000313" key="2">
    <source>
        <dbReference type="EMBL" id="KAL0183195.1"/>
    </source>
</evidence>
<name>A0ABD0QAB3_CIRMR</name>
<evidence type="ECO:0008006" key="4">
    <source>
        <dbReference type="Google" id="ProtNLM"/>
    </source>
</evidence>
<feature type="region of interest" description="Disordered" evidence="1">
    <location>
        <begin position="1"/>
        <end position="41"/>
    </location>
</feature>
<feature type="compositionally biased region" description="Low complexity" evidence="1">
    <location>
        <begin position="10"/>
        <end position="26"/>
    </location>
</feature>
<dbReference type="AlphaFoldDB" id="A0ABD0QAB3"/>
<feature type="non-terminal residue" evidence="2">
    <location>
        <position position="1"/>
    </location>
</feature>
<accession>A0ABD0QAB3</accession>
<proteinExistence type="predicted"/>
<organism evidence="2 3">
    <name type="scientific">Cirrhinus mrigala</name>
    <name type="common">Mrigala</name>
    <dbReference type="NCBI Taxonomy" id="683832"/>
    <lineage>
        <taxon>Eukaryota</taxon>
        <taxon>Metazoa</taxon>
        <taxon>Chordata</taxon>
        <taxon>Craniata</taxon>
        <taxon>Vertebrata</taxon>
        <taxon>Euteleostomi</taxon>
        <taxon>Actinopterygii</taxon>
        <taxon>Neopterygii</taxon>
        <taxon>Teleostei</taxon>
        <taxon>Ostariophysi</taxon>
        <taxon>Cypriniformes</taxon>
        <taxon>Cyprinidae</taxon>
        <taxon>Labeoninae</taxon>
        <taxon>Labeonini</taxon>
        <taxon>Cirrhinus</taxon>
    </lineage>
</organism>
<protein>
    <recommendedName>
        <fullName evidence="4">Nuclear factor of activated T-cells, cytoplasmic, calcineurin-dependent 1</fullName>
    </recommendedName>
</protein>